<evidence type="ECO:0000313" key="2">
    <source>
        <dbReference type="EMBL" id="GAA5502310.1"/>
    </source>
</evidence>
<feature type="transmembrane region" description="Helical" evidence="1">
    <location>
        <begin position="6"/>
        <end position="28"/>
    </location>
</feature>
<proteinExistence type="predicted"/>
<protein>
    <submittedName>
        <fullName evidence="2">Uncharacterized protein</fullName>
    </submittedName>
</protein>
<keyword evidence="1" id="KW-0812">Transmembrane</keyword>
<comment type="caution">
    <text evidence="2">The sequence shown here is derived from an EMBL/GenBank/DDBJ whole genome shotgun (WGS) entry which is preliminary data.</text>
</comment>
<name>A0ABP9VDK6_9DEIO</name>
<dbReference type="RefSeq" id="WP_353542282.1">
    <property type="nucleotide sequence ID" value="NZ_BAABRN010000021.1"/>
</dbReference>
<keyword evidence="3" id="KW-1185">Reference proteome</keyword>
<evidence type="ECO:0000256" key="1">
    <source>
        <dbReference type="SAM" id="Phobius"/>
    </source>
</evidence>
<evidence type="ECO:0000313" key="3">
    <source>
        <dbReference type="Proteomes" id="UP001458946"/>
    </source>
</evidence>
<organism evidence="2 3">
    <name type="scientific">Deinococcus xinjiangensis</name>
    <dbReference type="NCBI Taxonomy" id="457454"/>
    <lineage>
        <taxon>Bacteria</taxon>
        <taxon>Thermotogati</taxon>
        <taxon>Deinococcota</taxon>
        <taxon>Deinococci</taxon>
        <taxon>Deinococcales</taxon>
        <taxon>Deinococcaceae</taxon>
        <taxon>Deinococcus</taxon>
    </lineage>
</organism>
<keyword evidence="1" id="KW-1133">Transmembrane helix</keyword>
<dbReference type="Proteomes" id="UP001458946">
    <property type="component" value="Unassembled WGS sequence"/>
</dbReference>
<sequence length="54" mass="6437">MKPFNLSTALYVLLMVVVIVMVDVAFFRNHFWERLLANVSLVLVFLAFYLRFLR</sequence>
<feature type="transmembrane region" description="Helical" evidence="1">
    <location>
        <begin position="35"/>
        <end position="52"/>
    </location>
</feature>
<dbReference type="EMBL" id="BAABRN010000021">
    <property type="protein sequence ID" value="GAA5502310.1"/>
    <property type="molecule type" value="Genomic_DNA"/>
</dbReference>
<gene>
    <name evidence="2" type="ORF">Dxin01_02054</name>
</gene>
<keyword evidence="1" id="KW-0472">Membrane</keyword>
<accession>A0ABP9VDK6</accession>
<reference evidence="2 3" key="1">
    <citation type="submission" date="2024-02" db="EMBL/GenBank/DDBJ databases">
        <title>Deinococcus xinjiangensis NBRC 107630.</title>
        <authorList>
            <person name="Ichikawa N."/>
            <person name="Katano-Makiyama Y."/>
            <person name="Hidaka K."/>
        </authorList>
    </citation>
    <scope>NUCLEOTIDE SEQUENCE [LARGE SCALE GENOMIC DNA]</scope>
    <source>
        <strain evidence="2 3">NBRC 107630</strain>
    </source>
</reference>